<evidence type="ECO:0000313" key="2">
    <source>
        <dbReference type="EMBL" id="KAK4108100.1"/>
    </source>
</evidence>
<evidence type="ECO:0000256" key="1">
    <source>
        <dbReference type="SAM" id="MobiDB-lite"/>
    </source>
</evidence>
<evidence type="ECO:0000313" key="3">
    <source>
        <dbReference type="Proteomes" id="UP001302812"/>
    </source>
</evidence>
<dbReference type="EMBL" id="MU853366">
    <property type="protein sequence ID" value="KAK4108100.1"/>
    <property type="molecule type" value="Genomic_DNA"/>
</dbReference>
<dbReference type="GeneID" id="89938027"/>
<feature type="region of interest" description="Disordered" evidence="1">
    <location>
        <begin position="1"/>
        <end position="34"/>
    </location>
</feature>
<name>A0AAN6T7J7_9PEZI</name>
<gene>
    <name evidence="2" type="ORF">N656DRAFT_772128</name>
</gene>
<sequence length="458" mass="51537">MARRLNDDRESRHSILEVQNAQAERSPFPRDRPQSFAVQLYPPEDKRMSVPANLRLQTGDTPWGFGLTPGTVLIVDTPLPDQPPYNEQPAARLPYYNPSRAFSFECLATREDLNRNSPSPSTASPTPFPCPTTNLSDRRSTPISRASTPRPIPELPGLKPFFPPEGWTPHPEPLPEPLGILPDTFVFNAAQPRILKATAPSRRQRLKLLLQNAADHKIQALLSALREAGSLLPPALTTAHLTILLRWPVVKAAFAAFRRDLASIEEVCRARAGKEPEPEPEPANSLPYHHHDKRAQKGDWMPYPLVVESRLLPGLHQDWETLDMADHCPVDLAVLAGWNAQIPWLAHSESDGEECSVDSYYARFILQVLAHAHHCDGTDGAVLPFDSGNKEEVDKPHAWWWQEVQWFRDPDVVGGIKGQIWVLYMALFFLHCEMRQANTKRKRWSSLLARLRGESASA</sequence>
<reference evidence="2" key="1">
    <citation type="journal article" date="2023" name="Mol. Phylogenet. Evol.">
        <title>Genome-scale phylogeny and comparative genomics of the fungal order Sordariales.</title>
        <authorList>
            <person name="Hensen N."/>
            <person name="Bonometti L."/>
            <person name="Westerberg I."/>
            <person name="Brannstrom I.O."/>
            <person name="Guillou S."/>
            <person name="Cros-Aarteil S."/>
            <person name="Calhoun S."/>
            <person name="Haridas S."/>
            <person name="Kuo A."/>
            <person name="Mondo S."/>
            <person name="Pangilinan J."/>
            <person name="Riley R."/>
            <person name="LaButti K."/>
            <person name="Andreopoulos B."/>
            <person name="Lipzen A."/>
            <person name="Chen C."/>
            <person name="Yan M."/>
            <person name="Daum C."/>
            <person name="Ng V."/>
            <person name="Clum A."/>
            <person name="Steindorff A."/>
            <person name="Ohm R.A."/>
            <person name="Martin F."/>
            <person name="Silar P."/>
            <person name="Natvig D.O."/>
            <person name="Lalanne C."/>
            <person name="Gautier V."/>
            <person name="Ament-Velasquez S.L."/>
            <person name="Kruys A."/>
            <person name="Hutchinson M.I."/>
            <person name="Powell A.J."/>
            <person name="Barry K."/>
            <person name="Miller A.N."/>
            <person name="Grigoriev I.V."/>
            <person name="Debuchy R."/>
            <person name="Gladieux P."/>
            <person name="Hiltunen Thoren M."/>
            <person name="Johannesson H."/>
        </authorList>
    </citation>
    <scope>NUCLEOTIDE SEQUENCE</scope>
    <source>
        <strain evidence="2">CBS 508.74</strain>
    </source>
</reference>
<organism evidence="2 3">
    <name type="scientific">Canariomyces notabilis</name>
    <dbReference type="NCBI Taxonomy" id="2074819"/>
    <lineage>
        <taxon>Eukaryota</taxon>
        <taxon>Fungi</taxon>
        <taxon>Dikarya</taxon>
        <taxon>Ascomycota</taxon>
        <taxon>Pezizomycotina</taxon>
        <taxon>Sordariomycetes</taxon>
        <taxon>Sordariomycetidae</taxon>
        <taxon>Sordariales</taxon>
        <taxon>Chaetomiaceae</taxon>
        <taxon>Canariomyces</taxon>
    </lineage>
</organism>
<dbReference type="RefSeq" id="XP_064665670.1">
    <property type="nucleotide sequence ID" value="XM_064813902.1"/>
</dbReference>
<dbReference type="Proteomes" id="UP001302812">
    <property type="component" value="Unassembled WGS sequence"/>
</dbReference>
<proteinExistence type="predicted"/>
<reference evidence="2" key="2">
    <citation type="submission" date="2023-05" db="EMBL/GenBank/DDBJ databases">
        <authorList>
            <consortium name="Lawrence Berkeley National Laboratory"/>
            <person name="Steindorff A."/>
            <person name="Hensen N."/>
            <person name="Bonometti L."/>
            <person name="Westerberg I."/>
            <person name="Brannstrom I.O."/>
            <person name="Guillou S."/>
            <person name="Cros-Aarteil S."/>
            <person name="Calhoun S."/>
            <person name="Haridas S."/>
            <person name="Kuo A."/>
            <person name="Mondo S."/>
            <person name="Pangilinan J."/>
            <person name="Riley R."/>
            <person name="Labutti K."/>
            <person name="Andreopoulos B."/>
            <person name="Lipzen A."/>
            <person name="Chen C."/>
            <person name="Yanf M."/>
            <person name="Daum C."/>
            <person name="Ng V."/>
            <person name="Clum A."/>
            <person name="Ohm R."/>
            <person name="Martin F."/>
            <person name="Silar P."/>
            <person name="Natvig D."/>
            <person name="Lalanne C."/>
            <person name="Gautier V."/>
            <person name="Ament-Velasquez S.L."/>
            <person name="Kruys A."/>
            <person name="Hutchinson M.I."/>
            <person name="Powell A.J."/>
            <person name="Barry K."/>
            <person name="Miller A.N."/>
            <person name="Grigoriev I.V."/>
            <person name="Debuchy R."/>
            <person name="Gladieux P."/>
            <person name="Thoren M.H."/>
            <person name="Johannesson H."/>
        </authorList>
    </citation>
    <scope>NUCLEOTIDE SEQUENCE</scope>
    <source>
        <strain evidence="2">CBS 508.74</strain>
    </source>
</reference>
<accession>A0AAN6T7J7</accession>
<comment type="caution">
    <text evidence="2">The sequence shown here is derived from an EMBL/GenBank/DDBJ whole genome shotgun (WGS) entry which is preliminary data.</text>
</comment>
<dbReference type="AlphaFoldDB" id="A0AAN6T7J7"/>
<protein>
    <submittedName>
        <fullName evidence="2">Uncharacterized protein</fullName>
    </submittedName>
</protein>
<keyword evidence="3" id="KW-1185">Reference proteome</keyword>
<feature type="compositionally biased region" description="Basic and acidic residues" evidence="1">
    <location>
        <begin position="1"/>
        <end position="15"/>
    </location>
</feature>
<feature type="region of interest" description="Disordered" evidence="1">
    <location>
        <begin position="113"/>
        <end position="159"/>
    </location>
</feature>